<dbReference type="EMBL" id="CP025688">
    <property type="protein sequence ID" value="QAA23874.1"/>
    <property type="molecule type" value="Genomic_DNA"/>
</dbReference>
<gene>
    <name evidence="1" type="ORF">C0674_15460</name>
</gene>
<evidence type="ECO:0000313" key="2">
    <source>
        <dbReference type="Proteomes" id="UP000285882"/>
    </source>
</evidence>
<keyword evidence="2" id="KW-1185">Reference proteome</keyword>
<dbReference type="RefSeq" id="WP_128167251.1">
    <property type="nucleotide sequence ID" value="NZ_AP021853.1"/>
</dbReference>
<evidence type="ECO:0008006" key="3">
    <source>
        <dbReference type="Google" id="ProtNLM"/>
    </source>
</evidence>
<accession>A0ABX5QB92</accession>
<proteinExistence type="predicted"/>
<sequence length="200" mass="22916">MDRVTMKEALYKDIENRAQAIYQQYQYLMQKVLKSNTNSTKSQLKFYLIEDERLNGKSGHKNNVDNIGINTGVIDKFFDYFYDFAKKRSEEFIKAMSLGADEIDGEEISYEGIVFDNNGKAKAIDSKVIDVSLASLLNTFVARFILTHELGHLLNGHCEYISAKQSSNMQYIPMFYRDADKINSVSPLDIRTMEMDADAL</sequence>
<evidence type="ECO:0000313" key="1">
    <source>
        <dbReference type="EMBL" id="QAA23874.1"/>
    </source>
</evidence>
<protein>
    <recommendedName>
        <fullName evidence="3">Peptidase M10 metallopeptidase domain-containing protein</fullName>
    </recommendedName>
</protein>
<reference evidence="1 2" key="1">
    <citation type="submission" date="2018-01" db="EMBL/GenBank/DDBJ databases">
        <title>Complete genome sequencing of Sporolactobacillus terrae DLG3.</title>
        <authorList>
            <person name="Nam Y.-D."/>
            <person name="Kang J."/>
            <person name="Chung W.-H."/>
        </authorList>
    </citation>
    <scope>NUCLEOTIDE SEQUENCE [LARGE SCALE GENOMIC DNA]</scope>
    <source>
        <strain evidence="1 2">DLG3</strain>
    </source>
</reference>
<organism evidence="1 2">
    <name type="scientific">Sporolactobacillus terrae</name>
    <dbReference type="NCBI Taxonomy" id="269673"/>
    <lineage>
        <taxon>Bacteria</taxon>
        <taxon>Bacillati</taxon>
        <taxon>Bacillota</taxon>
        <taxon>Bacilli</taxon>
        <taxon>Bacillales</taxon>
        <taxon>Sporolactobacillaceae</taxon>
        <taxon>Sporolactobacillus</taxon>
    </lineage>
</organism>
<dbReference type="Proteomes" id="UP000285882">
    <property type="component" value="Chromosome"/>
</dbReference>
<name>A0ABX5QB92_9BACL</name>